<protein>
    <submittedName>
        <fullName evidence="2">Uncharacterized protein</fullName>
    </submittedName>
</protein>
<dbReference type="InterPro" id="IPR004648">
    <property type="entry name" value="Oligpept_transpt"/>
</dbReference>
<evidence type="ECO:0000313" key="3">
    <source>
        <dbReference type="Proteomes" id="UP000054248"/>
    </source>
</evidence>
<dbReference type="OrthoDB" id="9986677at2759"/>
<feature type="compositionally biased region" description="Low complexity" evidence="1">
    <location>
        <begin position="115"/>
        <end position="133"/>
    </location>
</feature>
<proteinExistence type="predicted"/>
<dbReference type="STRING" id="1051891.A0A0C3QM66"/>
<evidence type="ECO:0000256" key="1">
    <source>
        <dbReference type="SAM" id="MobiDB-lite"/>
    </source>
</evidence>
<dbReference type="HOGENOM" id="CLU_785722_0_0_1"/>
<dbReference type="PANTHER" id="PTHR22601">
    <property type="entry name" value="ISP4 LIKE PROTEIN"/>
    <property type="match status" value="1"/>
</dbReference>
<keyword evidence="3" id="KW-1185">Reference proteome</keyword>
<dbReference type="EMBL" id="KN822989">
    <property type="protein sequence ID" value="KIO28856.1"/>
    <property type="molecule type" value="Genomic_DNA"/>
</dbReference>
<feature type="compositionally biased region" description="Polar residues" evidence="1">
    <location>
        <begin position="1"/>
        <end position="17"/>
    </location>
</feature>
<feature type="compositionally biased region" description="Polar residues" evidence="1">
    <location>
        <begin position="70"/>
        <end position="92"/>
    </location>
</feature>
<sequence>MTLHQTVPDNSTTSPQAPTIEEEPPNTSGPRPPPSHPATTAEANHQLEDYFAFRNSDTPPFAYFQPVPTPTTASTDQSASIATPSSTRQSRPFGQGLAPTLPPGNARSHDSLPQPSRSAARSTASSAPRFAFRPPSEPDPARLSWSRGHPQTRISSLDSTSPNTGLQTHWEQPSPPSSRATDVQAVTEIEKSKDFSPLPDSSRPDSRNIDLLHQASATPGSPDIPKISASAEQLREDAQEHAYPTTSFPLDENPRYIEDLEEDSPYPEVRASVSNTDDPEMPCLTFRMWAIGLPLCFSMNAANTYFGLRYPAPYMTAPATVLRWRQIPRGHTSDSFLDNSRIRIQLESGTIQR</sequence>
<accession>A0A0C3QM66</accession>
<dbReference type="GO" id="GO:0055085">
    <property type="term" value="P:transmembrane transport"/>
    <property type="evidence" value="ECO:0007669"/>
    <property type="project" value="InterPro"/>
</dbReference>
<reference evidence="2 3" key="1">
    <citation type="submission" date="2014-04" db="EMBL/GenBank/DDBJ databases">
        <authorList>
            <consortium name="DOE Joint Genome Institute"/>
            <person name="Kuo A."/>
            <person name="Girlanda M."/>
            <person name="Perotto S."/>
            <person name="Kohler A."/>
            <person name="Nagy L.G."/>
            <person name="Floudas D."/>
            <person name="Copeland A."/>
            <person name="Barry K.W."/>
            <person name="Cichocki N."/>
            <person name="Veneault-Fourrey C."/>
            <person name="LaButti K."/>
            <person name="Lindquist E.A."/>
            <person name="Lipzen A."/>
            <person name="Lundell T."/>
            <person name="Morin E."/>
            <person name="Murat C."/>
            <person name="Sun H."/>
            <person name="Tunlid A."/>
            <person name="Henrissat B."/>
            <person name="Grigoriev I.V."/>
            <person name="Hibbett D.S."/>
            <person name="Martin F."/>
            <person name="Nordberg H.P."/>
            <person name="Cantor M.N."/>
            <person name="Hua S.X."/>
        </authorList>
    </citation>
    <scope>NUCLEOTIDE SEQUENCE [LARGE SCALE GENOMIC DNA]</scope>
    <source>
        <strain evidence="2 3">MUT 4182</strain>
    </source>
</reference>
<reference evidence="3" key="2">
    <citation type="submission" date="2015-01" db="EMBL/GenBank/DDBJ databases">
        <title>Evolutionary Origins and Diversification of the Mycorrhizal Mutualists.</title>
        <authorList>
            <consortium name="DOE Joint Genome Institute"/>
            <consortium name="Mycorrhizal Genomics Consortium"/>
            <person name="Kohler A."/>
            <person name="Kuo A."/>
            <person name="Nagy L.G."/>
            <person name="Floudas D."/>
            <person name="Copeland A."/>
            <person name="Barry K.W."/>
            <person name="Cichocki N."/>
            <person name="Veneault-Fourrey C."/>
            <person name="LaButti K."/>
            <person name="Lindquist E.A."/>
            <person name="Lipzen A."/>
            <person name="Lundell T."/>
            <person name="Morin E."/>
            <person name="Murat C."/>
            <person name="Riley R."/>
            <person name="Ohm R."/>
            <person name="Sun H."/>
            <person name="Tunlid A."/>
            <person name="Henrissat B."/>
            <person name="Grigoriev I.V."/>
            <person name="Hibbett D.S."/>
            <person name="Martin F."/>
        </authorList>
    </citation>
    <scope>NUCLEOTIDE SEQUENCE [LARGE SCALE GENOMIC DNA]</scope>
    <source>
        <strain evidence="3">MUT 4182</strain>
    </source>
</reference>
<gene>
    <name evidence="2" type="ORF">M407DRAFT_21935</name>
</gene>
<dbReference type="Proteomes" id="UP000054248">
    <property type="component" value="Unassembled WGS sequence"/>
</dbReference>
<feature type="region of interest" description="Disordered" evidence="1">
    <location>
        <begin position="232"/>
        <end position="252"/>
    </location>
</feature>
<organism evidence="2 3">
    <name type="scientific">Tulasnella calospora MUT 4182</name>
    <dbReference type="NCBI Taxonomy" id="1051891"/>
    <lineage>
        <taxon>Eukaryota</taxon>
        <taxon>Fungi</taxon>
        <taxon>Dikarya</taxon>
        <taxon>Basidiomycota</taxon>
        <taxon>Agaricomycotina</taxon>
        <taxon>Agaricomycetes</taxon>
        <taxon>Cantharellales</taxon>
        <taxon>Tulasnellaceae</taxon>
        <taxon>Tulasnella</taxon>
    </lineage>
</organism>
<feature type="compositionally biased region" description="Polar residues" evidence="1">
    <location>
        <begin position="152"/>
        <end position="181"/>
    </location>
</feature>
<feature type="region of interest" description="Disordered" evidence="1">
    <location>
        <begin position="1"/>
        <end position="184"/>
    </location>
</feature>
<evidence type="ECO:0000313" key="2">
    <source>
        <dbReference type="EMBL" id="KIO28856.1"/>
    </source>
</evidence>
<name>A0A0C3QM66_9AGAM</name>
<dbReference type="AlphaFoldDB" id="A0A0C3QM66"/>